<dbReference type="InterPro" id="IPR014719">
    <property type="entry name" value="Ribosomal_bL12_C/ClpS-like"/>
</dbReference>
<dbReference type="EMBL" id="FTMA01000011">
    <property type="protein sequence ID" value="SIR37044.1"/>
    <property type="molecule type" value="Genomic_DNA"/>
</dbReference>
<dbReference type="InterPro" id="IPR000206">
    <property type="entry name" value="Ribosomal_bL12"/>
</dbReference>
<comment type="similarity">
    <text evidence="1 4">Belongs to the bacterial ribosomal protein bL12 family.</text>
</comment>
<dbReference type="Pfam" id="PF16320">
    <property type="entry name" value="Ribosomal_L12_N"/>
    <property type="match status" value="1"/>
</dbReference>
<dbReference type="InterPro" id="IPR008932">
    <property type="entry name" value="Ribosomal_bL12_oligo"/>
</dbReference>
<dbReference type="FunFam" id="1.20.5.710:FF:000011">
    <property type="entry name" value="50S ribosomal protein L7/L12"/>
    <property type="match status" value="1"/>
</dbReference>
<dbReference type="CDD" id="cd00387">
    <property type="entry name" value="Ribosomal_L7_L12"/>
    <property type="match status" value="1"/>
</dbReference>
<keyword evidence="2 4" id="KW-0689">Ribosomal protein</keyword>
<name>A0A1N7ADH1_9FLAO</name>
<evidence type="ECO:0000256" key="3">
    <source>
        <dbReference type="ARBA" id="ARBA00023274"/>
    </source>
</evidence>
<comment type="subunit">
    <text evidence="4">Homodimer. Part of the ribosomal stalk of the 50S ribosomal subunit. Forms a multimeric L10(L12)X complex, where L10 forms an elongated spine to which 2 to 4 L12 dimers bind in a sequential fashion. Binds GTP-bound translation factors.</text>
</comment>
<dbReference type="GO" id="GO:0006412">
    <property type="term" value="P:translation"/>
    <property type="evidence" value="ECO:0007669"/>
    <property type="project" value="UniProtKB-UniRule"/>
</dbReference>
<feature type="domain" description="Large ribosomal subunit protein bL12 C-terminal" evidence="5">
    <location>
        <begin position="59"/>
        <end position="125"/>
    </location>
</feature>
<dbReference type="Proteomes" id="UP000186953">
    <property type="component" value="Unassembled WGS sequence"/>
</dbReference>
<dbReference type="GO" id="GO:0022625">
    <property type="term" value="C:cytosolic large ribosomal subunit"/>
    <property type="evidence" value="ECO:0007669"/>
    <property type="project" value="TreeGrafter"/>
</dbReference>
<dbReference type="GO" id="GO:0003729">
    <property type="term" value="F:mRNA binding"/>
    <property type="evidence" value="ECO:0007669"/>
    <property type="project" value="TreeGrafter"/>
</dbReference>
<dbReference type="RefSeq" id="WP_036155937.1">
    <property type="nucleotide sequence ID" value="NZ_FTMA01000011.1"/>
</dbReference>
<evidence type="ECO:0000313" key="8">
    <source>
        <dbReference type="Proteomes" id="UP000186953"/>
    </source>
</evidence>
<dbReference type="PANTHER" id="PTHR45987:SF4">
    <property type="entry name" value="LARGE RIBOSOMAL SUBUNIT PROTEIN BL12M"/>
    <property type="match status" value="1"/>
</dbReference>
<evidence type="ECO:0000313" key="7">
    <source>
        <dbReference type="EMBL" id="SIR37044.1"/>
    </source>
</evidence>
<accession>A0A1N7ADH1</accession>
<dbReference type="HAMAP" id="MF_00368">
    <property type="entry name" value="Ribosomal_bL12"/>
    <property type="match status" value="1"/>
</dbReference>
<comment type="function">
    <text evidence="4">Forms part of the ribosomal stalk which helps the ribosome interact with GTP-bound translation factors. Is thus essential for accurate translation.</text>
</comment>
<sequence>MADLKDFAEQLVNLTVKEVNELADILKDEYGIEPAAAAVAVAAGGGGEAGEAAEEKTEFDVILKAAGASKLAVVKLVKELTGLGLKDAKDIVDSAPKAVKEAVTKDEAEGIKKSLEEAGAEVELK</sequence>
<dbReference type="InterPro" id="IPR036235">
    <property type="entry name" value="Ribosomal_bL12_oligo_N_sf"/>
</dbReference>
<keyword evidence="3 4" id="KW-0687">Ribonucleoprotein</keyword>
<dbReference type="OrthoDB" id="9811748at2"/>
<dbReference type="Gene3D" id="1.20.5.710">
    <property type="entry name" value="Single helix bin"/>
    <property type="match status" value="1"/>
</dbReference>
<dbReference type="PANTHER" id="PTHR45987">
    <property type="entry name" value="39S RIBOSOMAL PROTEIN L12"/>
    <property type="match status" value="1"/>
</dbReference>
<dbReference type="SUPFAM" id="SSF54736">
    <property type="entry name" value="ClpS-like"/>
    <property type="match status" value="1"/>
</dbReference>
<evidence type="ECO:0000259" key="5">
    <source>
        <dbReference type="Pfam" id="PF00542"/>
    </source>
</evidence>
<evidence type="ECO:0000256" key="4">
    <source>
        <dbReference type="HAMAP-Rule" id="MF_00368"/>
    </source>
</evidence>
<dbReference type="Gene3D" id="3.30.1390.10">
    <property type="match status" value="1"/>
</dbReference>
<evidence type="ECO:0000256" key="1">
    <source>
        <dbReference type="ARBA" id="ARBA00007197"/>
    </source>
</evidence>
<organism evidence="7 8">
    <name type="scientific">Maribacter ulvicola</name>
    <dbReference type="NCBI Taxonomy" id="228959"/>
    <lineage>
        <taxon>Bacteria</taxon>
        <taxon>Pseudomonadati</taxon>
        <taxon>Bacteroidota</taxon>
        <taxon>Flavobacteriia</taxon>
        <taxon>Flavobacteriales</taxon>
        <taxon>Flavobacteriaceae</taxon>
        <taxon>Maribacter</taxon>
    </lineage>
</organism>
<dbReference type="SUPFAM" id="SSF48300">
    <property type="entry name" value="Ribosomal protein L7/12, oligomerisation (N-terminal) domain"/>
    <property type="match status" value="1"/>
</dbReference>
<dbReference type="STRING" id="228959.SAMN05421797_11177"/>
<evidence type="ECO:0000259" key="6">
    <source>
        <dbReference type="Pfam" id="PF16320"/>
    </source>
</evidence>
<dbReference type="GO" id="GO:0003735">
    <property type="term" value="F:structural constituent of ribosome"/>
    <property type="evidence" value="ECO:0007669"/>
    <property type="project" value="InterPro"/>
</dbReference>
<dbReference type="FunFam" id="3.30.1390.10:FF:000001">
    <property type="entry name" value="50S ribosomal protein L7/L12"/>
    <property type="match status" value="1"/>
</dbReference>
<dbReference type="NCBIfam" id="TIGR00855">
    <property type="entry name" value="L12"/>
    <property type="match status" value="1"/>
</dbReference>
<gene>
    <name evidence="4" type="primary">rplL</name>
    <name evidence="7" type="ORF">SAMN05421797_11177</name>
</gene>
<dbReference type="InterPro" id="IPR013823">
    <property type="entry name" value="Ribosomal_bL12_C"/>
</dbReference>
<reference evidence="8" key="1">
    <citation type="submission" date="2017-01" db="EMBL/GenBank/DDBJ databases">
        <authorList>
            <person name="Varghese N."/>
            <person name="Submissions S."/>
        </authorList>
    </citation>
    <scope>NUCLEOTIDE SEQUENCE [LARGE SCALE GENOMIC DNA]</scope>
    <source>
        <strain evidence="8">DSM 15366</strain>
    </source>
</reference>
<feature type="domain" description="Large ribosomal subunit protein bL12 oligomerization" evidence="6">
    <location>
        <begin position="5"/>
        <end position="51"/>
    </location>
</feature>
<evidence type="ECO:0000256" key="2">
    <source>
        <dbReference type="ARBA" id="ARBA00022980"/>
    </source>
</evidence>
<dbReference type="Pfam" id="PF00542">
    <property type="entry name" value="Ribosomal_L12"/>
    <property type="match status" value="1"/>
</dbReference>
<dbReference type="AlphaFoldDB" id="A0A1N7ADH1"/>
<keyword evidence="8" id="KW-1185">Reference proteome</keyword>
<protein>
    <recommendedName>
        <fullName evidence="4">Large ribosomal subunit protein bL12</fullName>
    </recommendedName>
</protein>
<proteinExistence type="inferred from homology"/>